<feature type="signal peptide" evidence="4">
    <location>
        <begin position="1"/>
        <end position="20"/>
    </location>
</feature>
<gene>
    <name evidence="5" type="ORF">SAMN02745152_01395</name>
</gene>
<feature type="repeat" description="TPR" evidence="3">
    <location>
        <begin position="159"/>
        <end position="192"/>
    </location>
</feature>
<dbReference type="SMART" id="SM00028">
    <property type="entry name" value="TPR"/>
    <property type="match status" value="3"/>
</dbReference>
<dbReference type="SUPFAM" id="SSF48452">
    <property type="entry name" value="TPR-like"/>
    <property type="match status" value="1"/>
</dbReference>
<dbReference type="PANTHER" id="PTHR44943">
    <property type="entry name" value="CELLULOSE SYNTHASE OPERON PROTEIN C"/>
    <property type="match status" value="1"/>
</dbReference>
<sequence length="207" mass="23658">MKKSILTLIIISLFSIQSFAQQKADALVLYRNGKYAEAIKICEQEIVEDPQNIDSYCVLCWSLVRNRQYAEAEQRSAEARKINSTDVRLIEIQAEAKFYLGKNTAALELFQYYLANVPANGSRIGNAYYYMGEIYIRQAKYQHADISFSTAVHTEPLVDYWWTRCGYAREMTGNYSSALEAYSKAIELNGSNSDAIRGRERVVAKLR</sequence>
<feature type="chain" id="PRO_5010569959" evidence="4">
    <location>
        <begin position="21"/>
        <end position="207"/>
    </location>
</feature>
<evidence type="ECO:0000256" key="3">
    <source>
        <dbReference type="PROSITE-ProRule" id="PRU00339"/>
    </source>
</evidence>
<keyword evidence="1" id="KW-0677">Repeat</keyword>
<proteinExistence type="predicted"/>
<dbReference type="InterPro" id="IPR051685">
    <property type="entry name" value="Ycf3/AcsC/BcsC/TPR_MFPF"/>
</dbReference>
<name>A0A1T4NZE8_9SPIR</name>
<dbReference type="Gene3D" id="1.25.40.10">
    <property type="entry name" value="Tetratricopeptide repeat domain"/>
    <property type="match status" value="2"/>
</dbReference>
<keyword evidence="6" id="KW-1185">Reference proteome</keyword>
<protein>
    <submittedName>
        <fullName evidence="5">Tetratricopeptide repeat-containing protein</fullName>
    </submittedName>
</protein>
<reference evidence="5 6" key="1">
    <citation type="submission" date="2017-02" db="EMBL/GenBank/DDBJ databases">
        <authorList>
            <person name="Peterson S.W."/>
        </authorList>
    </citation>
    <scope>NUCLEOTIDE SEQUENCE [LARGE SCALE GENOMIC DNA]</scope>
    <source>
        <strain evidence="5 6">ATCC BAA-909</strain>
    </source>
</reference>
<dbReference type="AlphaFoldDB" id="A0A1T4NZE8"/>
<dbReference type="RefSeq" id="WP_078931133.1">
    <property type="nucleotide sequence ID" value="NZ_CAMCOW010000085.1"/>
</dbReference>
<evidence type="ECO:0000313" key="6">
    <source>
        <dbReference type="Proteomes" id="UP000190395"/>
    </source>
</evidence>
<dbReference type="EMBL" id="FUXC01000007">
    <property type="protein sequence ID" value="SJZ84416.1"/>
    <property type="molecule type" value="Genomic_DNA"/>
</dbReference>
<dbReference type="GeneID" id="303367629"/>
<organism evidence="5 6">
    <name type="scientific">Treponema berlinense</name>
    <dbReference type="NCBI Taxonomy" id="225004"/>
    <lineage>
        <taxon>Bacteria</taxon>
        <taxon>Pseudomonadati</taxon>
        <taxon>Spirochaetota</taxon>
        <taxon>Spirochaetia</taxon>
        <taxon>Spirochaetales</taxon>
        <taxon>Treponemataceae</taxon>
        <taxon>Treponema</taxon>
    </lineage>
</organism>
<dbReference type="STRING" id="225004.SAMN02745152_01395"/>
<dbReference type="Proteomes" id="UP000190395">
    <property type="component" value="Unassembled WGS sequence"/>
</dbReference>
<keyword evidence="4" id="KW-0732">Signal</keyword>
<evidence type="ECO:0000256" key="4">
    <source>
        <dbReference type="SAM" id="SignalP"/>
    </source>
</evidence>
<accession>A0A1T4NZE8</accession>
<evidence type="ECO:0000256" key="1">
    <source>
        <dbReference type="ARBA" id="ARBA00022737"/>
    </source>
</evidence>
<dbReference type="PROSITE" id="PS50005">
    <property type="entry name" value="TPR"/>
    <property type="match status" value="2"/>
</dbReference>
<dbReference type="InterPro" id="IPR019734">
    <property type="entry name" value="TPR_rpt"/>
</dbReference>
<feature type="repeat" description="TPR" evidence="3">
    <location>
        <begin position="125"/>
        <end position="158"/>
    </location>
</feature>
<dbReference type="Pfam" id="PF13181">
    <property type="entry name" value="TPR_8"/>
    <property type="match status" value="1"/>
</dbReference>
<dbReference type="InterPro" id="IPR011990">
    <property type="entry name" value="TPR-like_helical_dom_sf"/>
</dbReference>
<evidence type="ECO:0000256" key="2">
    <source>
        <dbReference type="ARBA" id="ARBA00022803"/>
    </source>
</evidence>
<keyword evidence="2 3" id="KW-0802">TPR repeat</keyword>
<dbReference type="OrthoDB" id="358925at2"/>
<dbReference type="PANTHER" id="PTHR44943:SF8">
    <property type="entry name" value="TPR REPEAT-CONTAINING PROTEIN MJ0263"/>
    <property type="match status" value="1"/>
</dbReference>
<evidence type="ECO:0000313" key="5">
    <source>
        <dbReference type="EMBL" id="SJZ84416.1"/>
    </source>
</evidence>